<feature type="domain" description="Peptidase M1 membrane alanine aminopeptidase" evidence="13">
    <location>
        <begin position="228"/>
        <end position="445"/>
    </location>
</feature>
<feature type="binding site" evidence="10">
    <location>
        <position position="323"/>
    </location>
    <ligand>
        <name>Zn(2+)</name>
        <dbReference type="ChEBI" id="CHEBI:29105"/>
        <note>catalytic</note>
    </ligand>
</feature>
<dbReference type="FunFam" id="2.60.40.1730:FF:000013">
    <property type="entry name" value="Aminopeptidase"/>
    <property type="match status" value="1"/>
</dbReference>
<accession>A0A554JB01</accession>
<keyword evidence="3 12" id="KW-0031">Aminopeptidase</keyword>
<evidence type="ECO:0000256" key="2">
    <source>
        <dbReference type="ARBA" id="ARBA00010136"/>
    </source>
</evidence>
<keyword evidence="4 12" id="KW-0645">Protease</keyword>
<dbReference type="GO" id="GO:0005737">
    <property type="term" value="C:cytoplasm"/>
    <property type="evidence" value="ECO:0007669"/>
    <property type="project" value="TreeGrafter"/>
</dbReference>
<dbReference type="GO" id="GO:0006508">
    <property type="term" value="P:proteolysis"/>
    <property type="evidence" value="ECO:0007669"/>
    <property type="project" value="UniProtKB-KW"/>
</dbReference>
<evidence type="ECO:0000256" key="8">
    <source>
        <dbReference type="ARBA" id="ARBA00023049"/>
    </source>
</evidence>
<keyword evidence="8 12" id="KW-0482">Metalloprotease</keyword>
<name>A0A554JB01_9BACT</name>
<feature type="active site" description="Proton acceptor" evidence="9">
    <location>
        <position position="301"/>
    </location>
</feature>
<sequence>MKNKKVRLSKSVIPERYNIFIKPDLKSFKYEAEETISLVLLKSVKEISLHSKSLIIESVEYFDGRKKHKANVRYDIDSETVIFSFRTKLPKGRGELGIKFNGLLEDRLNGFYRSSYEHEGKTRHIATTQFESTFARNAFPCFDEPSAKAIFDVTLMVEKGLHAISNTLPIAIQEHEGWEIVKFAPTPKMSTYLLAFIVGNFEFIEGKTKNNVLVRVFVTPGKKKQAEFALDVGIKALDFYEQYFDIKYPLPVLDMIAIPDFSAGAMENWGAITYRETSLLIDPDHSELSTKQRVALTISHELAHQWFGNLVTMDWWTDLWLNEGFASYIEYLALDHIFPSWKMWDQFVFGDLGVALSLDGLKNTHPIEIQVHHPREIDEIFDAVSYSKGSSIIRMLANYLGEKDFRNGLRHYLKKHAYGNAITEDLWRAFEKVSGKKVAPLMRTWTKQAGYPVISVETKDVKGNISLSQERFFSSPISRKVNKKKTLWKVPVSIFKSKNKTENILIEKTSSIIKPLKKGEWIKLNLNETGFYRVKYQHAFLEDLKEAIFRKKLDPKDRLGLISNAFALAQGGYIPTTDVLDLLESYKNEENYNVWVEISSGLSHLSRILENEPFRKDFEIYCRNIFSPMVKKVDWSKKPKESHTDSLLRSLILANAVKYKDEQAIARCRVLFKSLLKGKHVDPDIKSIVYAAVAGNGALDEYKKLRKIYKHAKLHEEKHRVARVLPLFKEPAIVSDVLKFFLSKEVRNQDTMLFLAISLSSRTSKHQTWKFIKQNWKYLANKFGYGGDTRARIARALEFFTTTKDADDISAFFKKNQAPGAERAIQQSLEQIRANVEWRKKDVEGIKGCIQ</sequence>
<dbReference type="CDD" id="cd09601">
    <property type="entry name" value="M1_APN-Q_like"/>
    <property type="match status" value="1"/>
</dbReference>
<dbReference type="SUPFAM" id="SSF55486">
    <property type="entry name" value="Metalloproteases ('zincins'), catalytic domain"/>
    <property type="match status" value="1"/>
</dbReference>
<evidence type="ECO:0000256" key="5">
    <source>
        <dbReference type="ARBA" id="ARBA00022723"/>
    </source>
</evidence>
<dbReference type="InterPro" id="IPR024571">
    <property type="entry name" value="ERAP1-like_C_dom"/>
</dbReference>
<dbReference type="Proteomes" id="UP000319613">
    <property type="component" value="Unassembled WGS sequence"/>
</dbReference>
<gene>
    <name evidence="16" type="ORF">G01um101477_451</name>
</gene>
<feature type="binding site" evidence="10">
    <location>
        <position position="300"/>
    </location>
    <ligand>
        <name>Zn(2+)</name>
        <dbReference type="ChEBI" id="CHEBI:29105"/>
        <note>catalytic</note>
    </ligand>
</feature>
<evidence type="ECO:0000256" key="7">
    <source>
        <dbReference type="ARBA" id="ARBA00022833"/>
    </source>
</evidence>
<comment type="catalytic activity">
    <reaction evidence="1">
        <text>Release of an N-terminal amino acid, Xaa-|-Yaa- from a peptide, amide or arylamide. Xaa is preferably Ala, but may be most amino acids including Pro (slow action). When a terminal hydrophobic residue is followed by a prolyl residue, the two may be released as an intact Xaa-Pro dipeptide.</text>
        <dbReference type="EC" id="3.4.11.2"/>
    </reaction>
</comment>
<comment type="cofactor">
    <cofactor evidence="10 12">
        <name>Zn(2+)</name>
        <dbReference type="ChEBI" id="CHEBI:29105"/>
    </cofactor>
    <text evidence="10 12">Binds 1 zinc ion per subunit.</text>
</comment>
<proteinExistence type="inferred from homology"/>
<evidence type="ECO:0000313" key="16">
    <source>
        <dbReference type="EMBL" id="TSC65504.1"/>
    </source>
</evidence>
<dbReference type="EC" id="3.4.11.-" evidence="12"/>
<feature type="site" description="Transition state stabilizer" evidence="11">
    <location>
        <position position="386"/>
    </location>
</feature>
<dbReference type="Gene3D" id="2.60.40.1910">
    <property type="match status" value="1"/>
</dbReference>
<feature type="domain" description="ERAP1-like C-terminal" evidence="14">
    <location>
        <begin position="521"/>
        <end position="834"/>
    </location>
</feature>
<evidence type="ECO:0000256" key="12">
    <source>
        <dbReference type="RuleBase" id="RU364040"/>
    </source>
</evidence>
<dbReference type="FunFam" id="1.10.390.10:FF:000001">
    <property type="entry name" value="Aminopeptidase"/>
    <property type="match status" value="1"/>
</dbReference>
<evidence type="ECO:0000256" key="10">
    <source>
        <dbReference type="PIRSR" id="PIRSR634016-3"/>
    </source>
</evidence>
<protein>
    <recommendedName>
        <fullName evidence="12">Aminopeptidase</fullName>
        <ecNumber evidence="12">3.4.11.-</ecNumber>
    </recommendedName>
</protein>
<comment type="similarity">
    <text evidence="2 12">Belongs to the peptidase M1 family.</text>
</comment>
<evidence type="ECO:0000256" key="3">
    <source>
        <dbReference type="ARBA" id="ARBA00022438"/>
    </source>
</evidence>
<keyword evidence="6 12" id="KW-0378">Hydrolase</keyword>
<evidence type="ECO:0000259" key="13">
    <source>
        <dbReference type="Pfam" id="PF01433"/>
    </source>
</evidence>
<dbReference type="EMBL" id="VMFF01000042">
    <property type="protein sequence ID" value="TSC65504.1"/>
    <property type="molecule type" value="Genomic_DNA"/>
</dbReference>
<dbReference type="InterPro" id="IPR001930">
    <property type="entry name" value="Peptidase_M1"/>
</dbReference>
<dbReference type="Gene3D" id="1.25.50.20">
    <property type="match status" value="1"/>
</dbReference>
<comment type="caution">
    <text evidence="16">The sequence shown here is derived from an EMBL/GenBank/DDBJ whole genome shotgun (WGS) entry which is preliminary data.</text>
</comment>
<dbReference type="InterPro" id="IPR042097">
    <property type="entry name" value="Aminopeptidase_N-like_N_sf"/>
</dbReference>
<evidence type="ECO:0000259" key="15">
    <source>
        <dbReference type="Pfam" id="PF17900"/>
    </source>
</evidence>
<organism evidence="16 17">
    <name type="scientific">Candidatus Doudnabacteria bacterium Gr01-1014_77</name>
    <dbReference type="NCBI Taxonomy" id="2017133"/>
    <lineage>
        <taxon>Bacteria</taxon>
        <taxon>Candidatus Doudnaibacteriota</taxon>
    </lineage>
</organism>
<dbReference type="InterPro" id="IPR027268">
    <property type="entry name" value="Peptidase_M4/M1_CTD_sf"/>
</dbReference>
<dbReference type="GO" id="GO:0016020">
    <property type="term" value="C:membrane"/>
    <property type="evidence" value="ECO:0007669"/>
    <property type="project" value="TreeGrafter"/>
</dbReference>
<dbReference type="PRINTS" id="PR00756">
    <property type="entry name" value="ALADIPTASE"/>
</dbReference>
<dbReference type="GO" id="GO:0042277">
    <property type="term" value="F:peptide binding"/>
    <property type="evidence" value="ECO:0007669"/>
    <property type="project" value="TreeGrafter"/>
</dbReference>
<dbReference type="PANTHER" id="PTHR11533:SF174">
    <property type="entry name" value="PUROMYCIN-SENSITIVE AMINOPEPTIDASE-RELATED"/>
    <property type="match status" value="1"/>
</dbReference>
<dbReference type="SUPFAM" id="SSF63737">
    <property type="entry name" value="Leukotriene A4 hydrolase N-terminal domain"/>
    <property type="match status" value="1"/>
</dbReference>
<evidence type="ECO:0000256" key="11">
    <source>
        <dbReference type="PIRSR" id="PIRSR634016-4"/>
    </source>
</evidence>
<evidence type="ECO:0000256" key="6">
    <source>
        <dbReference type="ARBA" id="ARBA00022801"/>
    </source>
</evidence>
<dbReference type="FunFam" id="1.25.50.20:FF:000002">
    <property type="entry name" value="Aminopeptidase"/>
    <property type="match status" value="1"/>
</dbReference>
<dbReference type="InterPro" id="IPR034016">
    <property type="entry name" value="M1_APN-typ"/>
</dbReference>
<keyword evidence="7 10" id="KW-0862">Zinc</keyword>
<dbReference type="InterPro" id="IPR050344">
    <property type="entry name" value="Peptidase_M1_aminopeptidases"/>
</dbReference>
<dbReference type="Pfam" id="PF11838">
    <property type="entry name" value="ERAP1_C"/>
    <property type="match status" value="1"/>
</dbReference>
<dbReference type="Pfam" id="PF17900">
    <property type="entry name" value="Peptidase_M1_N"/>
    <property type="match status" value="1"/>
</dbReference>
<dbReference type="GO" id="GO:0043171">
    <property type="term" value="P:peptide catabolic process"/>
    <property type="evidence" value="ECO:0007669"/>
    <property type="project" value="TreeGrafter"/>
</dbReference>
<dbReference type="InterPro" id="IPR014782">
    <property type="entry name" value="Peptidase_M1_dom"/>
</dbReference>
<dbReference type="InterPro" id="IPR045357">
    <property type="entry name" value="Aminopeptidase_N-like_N"/>
</dbReference>
<dbReference type="PANTHER" id="PTHR11533">
    <property type="entry name" value="PROTEASE M1 ZINC METALLOPROTEASE"/>
    <property type="match status" value="1"/>
</dbReference>
<dbReference type="GO" id="GO:0008270">
    <property type="term" value="F:zinc ion binding"/>
    <property type="evidence" value="ECO:0007669"/>
    <property type="project" value="UniProtKB-UniRule"/>
</dbReference>
<evidence type="ECO:0000256" key="4">
    <source>
        <dbReference type="ARBA" id="ARBA00022670"/>
    </source>
</evidence>
<keyword evidence="5 10" id="KW-0479">Metal-binding</keyword>
<dbReference type="GO" id="GO:0070006">
    <property type="term" value="F:metalloaminopeptidase activity"/>
    <property type="evidence" value="ECO:0007669"/>
    <property type="project" value="TreeGrafter"/>
</dbReference>
<evidence type="ECO:0000256" key="9">
    <source>
        <dbReference type="PIRSR" id="PIRSR634016-1"/>
    </source>
</evidence>
<evidence type="ECO:0000259" key="14">
    <source>
        <dbReference type="Pfam" id="PF11838"/>
    </source>
</evidence>
<feature type="domain" description="Aminopeptidase N-like N-terminal" evidence="15">
    <location>
        <begin position="14"/>
        <end position="193"/>
    </location>
</feature>
<reference evidence="16 17" key="1">
    <citation type="submission" date="2017-07" db="EMBL/GenBank/DDBJ databases">
        <title>Mechanisms for carbon and nitrogen cycling indicate functional differentiation within the Candidate Phyla Radiation.</title>
        <authorList>
            <person name="Danczak R.E."/>
            <person name="Johnston M.D."/>
            <person name="Kenah C."/>
            <person name="Slattery M."/>
            <person name="Wrighton K.C."/>
            <person name="Wilkins M.J."/>
        </authorList>
    </citation>
    <scope>NUCLEOTIDE SEQUENCE [LARGE SCALE GENOMIC DNA]</scope>
    <source>
        <strain evidence="16">Gr01-1014_77</strain>
    </source>
</reference>
<dbReference type="Gene3D" id="2.60.40.1730">
    <property type="entry name" value="tricorn interacting facor f3 domain"/>
    <property type="match status" value="1"/>
</dbReference>
<feature type="binding site" evidence="10">
    <location>
        <position position="304"/>
    </location>
    <ligand>
        <name>Zn(2+)</name>
        <dbReference type="ChEBI" id="CHEBI:29105"/>
        <note>catalytic</note>
    </ligand>
</feature>
<dbReference type="Pfam" id="PF01433">
    <property type="entry name" value="Peptidase_M1"/>
    <property type="match status" value="1"/>
</dbReference>
<dbReference type="GO" id="GO:0016285">
    <property type="term" value="F:alanyl aminopeptidase activity"/>
    <property type="evidence" value="ECO:0007669"/>
    <property type="project" value="UniProtKB-EC"/>
</dbReference>
<dbReference type="FunFam" id="2.60.40.1910:FF:000006">
    <property type="entry name" value="Aminopeptidase"/>
    <property type="match status" value="1"/>
</dbReference>
<dbReference type="GO" id="GO:0005615">
    <property type="term" value="C:extracellular space"/>
    <property type="evidence" value="ECO:0007669"/>
    <property type="project" value="TreeGrafter"/>
</dbReference>
<dbReference type="Gene3D" id="1.10.390.10">
    <property type="entry name" value="Neutral Protease Domain 2"/>
    <property type="match status" value="1"/>
</dbReference>
<dbReference type="AlphaFoldDB" id="A0A554JB01"/>
<evidence type="ECO:0000313" key="17">
    <source>
        <dbReference type="Proteomes" id="UP000319613"/>
    </source>
</evidence>
<evidence type="ECO:0000256" key="1">
    <source>
        <dbReference type="ARBA" id="ARBA00000098"/>
    </source>
</evidence>